<protein>
    <recommendedName>
        <fullName evidence="3">DM13 domain-containing protein</fullName>
    </recommendedName>
</protein>
<keyword evidence="1" id="KW-0472">Membrane</keyword>
<keyword evidence="1" id="KW-0812">Transmembrane</keyword>
<feature type="transmembrane region" description="Helical" evidence="1">
    <location>
        <begin position="15"/>
        <end position="37"/>
    </location>
</feature>
<dbReference type="AlphaFoldDB" id="A0A7S2PQQ0"/>
<evidence type="ECO:0000313" key="2">
    <source>
        <dbReference type="EMBL" id="CAD9613725.1"/>
    </source>
</evidence>
<proteinExistence type="predicted"/>
<dbReference type="EMBL" id="HBGY01033328">
    <property type="protein sequence ID" value="CAD9613725.1"/>
    <property type="molecule type" value="Transcribed_RNA"/>
</dbReference>
<gene>
    <name evidence="2" type="ORF">LDAN0321_LOCUS20876</name>
</gene>
<name>A0A7S2PQQ0_9STRA</name>
<evidence type="ECO:0000256" key="1">
    <source>
        <dbReference type="SAM" id="Phobius"/>
    </source>
</evidence>
<organism evidence="2">
    <name type="scientific">Leptocylindrus danicus</name>
    <dbReference type="NCBI Taxonomy" id="163516"/>
    <lineage>
        <taxon>Eukaryota</taxon>
        <taxon>Sar</taxon>
        <taxon>Stramenopiles</taxon>
        <taxon>Ochrophyta</taxon>
        <taxon>Bacillariophyta</taxon>
        <taxon>Coscinodiscophyceae</taxon>
        <taxon>Chaetocerotophycidae</taxon>
        <taxon>Leptocylindrales</taxon>
        <taxon>Leptocylindraceae</taxon>
        <taxon>Leptocylindrus</taxon>
    </lineage>
</organism>
<reference evidence="2" key="1">
    <citation type="submission" date="2021-01" db="EMBL/GenBank/DDBJ databases">
        <authorList>
            <person name="Corre E."/>
            <person name="Pelletier E."/>
            <person name="Niang G."/>
            <person name="Scheremetjew M."/>
            <person name="Finn R."/>
            <person name="Kale V."/>
            <person name="Holt S."/>
            <person name="Cochrane G."/>
            <person name="Meng A."/>
            <person name="Brown T."/>
            <person name="Cohen L."/>
        </authorList>
    </citation>
    <scope>NUCLEOTIDE SEQUENCE</scope>
    <source>
        <strain evidence="2">B650</strain>
    </source>
</reference>
<keyword evidence="1" id="KW-1133">Transmembrane helix</keyword>
<accession>A0A7S2PQQ0</accession>
<evidence type="ECO:0008006" key="3">
    <source>
        <dbReference type="Google" id="ProtNLM"/>
    </source>
</evidence>
<sequence length="332" mass="36372">MSNSKPSTTTTKRKLLIAGGLFILFAVGAGVGIYYGFFYHENAEITESSAESFLPTEKKFVIVPNVQEGVSASVQLLEQQSTTDADSVLYFVNVTFTGDGDMDMTTRYLRRGLQQDNNANNNAALKLFVSENELAESTEYQELKNQVADGTAETFNLTSGAVGSYQFQTTYDDAVGIAFINSEQEQVQAFANFADVPNNPGPIIFASSMPSSSQYPTSGTINFVRRYKTDLNTGEAVPFTTMKFVDIDPPSAPGAMIYLSPVAGGRRINEDGVIPIEIEQADKNGWYTVSGTFEQEAPSEYDDSTDNYYQEIIIWCEPFGIYLGGGAIEYTE</sequence>